<dbReference type="RefSeq" id="WP_221270855.1">
    <property type="nucleotide sequence ID" value="NZ_JACHEO010000009.1"/>
</dbReference>
<evidence type="ECO:0000256" key="2">
    <source>
        <dbReference type="ARBA" id="ARBA00022729"/>
    </source>
</evidence>
<dbReference type="CDD" id="cd06342">
    <property type="entry name" value="PBP1_ABC_LIVBP-like"/>
    <property type="match status" value="1"/>
</dbReference>
<dbReference type="PROSITE" id="PS51257">
    <property type="entry name" value="PROKAR_LIPOPROTEIN"/>
    <property type="match status" value="1"/>
</dbReference>
<dbReference type="AlphaFoldDB" id="A0A840V2R5"/>
<keyword evidence="6" id="KW-1185">Reference proteome</keyword>
<evidence type="ECO:0000256" key="1">
    <source>
        <dbReference type="ARBA" id="ARBA00010062"/>
    </source>
</evidence>
<evidence type="ECO:0000259" key="4">
    <source>
        <dbReference type="Pfam" id="PF13458"/>
    </source>
</evidence>
<feature type="chain" id="PRO_5032690545" evidence="3">
    <location>
        <begin position="22"/>
        <end position="400"/>
    </location>
</feature>
<dbReference type="EMBL" id="JACHEO010000009">
    <property type="protein sequence ID" value="MBB5348160.1"/>
    <property type="molecule type" value="Genomic_DNA"/>
</dbReference>
<dbReference type="Gene3D" id="3.40.50.2300">
    <property type="match status" value="2"/>
</dbReference>
<evidence type="ECO:0000256" key="3">
    <source>
        <dbReference type="SAM" id="SignalP"/>
    </source>
</evidence>
<feature type="domain" description="Leucine-binding protein" evidence="4">
    <location>
        <begin position="33"/>
        <end position="378"/>
    </location>
</feature>
<comment type="similarity">
    <text evidence="1">Belongs to the leucine-binding protein family.</text>
</comment>
<organism evidence="5 6">
    <name type="scientific">Desulfoprunum benzoelyticum</name>
    <dbReference type="NCBI Taxonomy" id="1506996"/>
    <lineage>
        <taxon>Bacteria</taxon>
        <taxon>Pseudomonadati</taxon>
        <taxon>Thermodesulfobacteriota</taxon>
        <taxon>Desulfobulbia</taxon>
        <taxon>Desulfobulbales</taxon>
        <taxon>Desulfobulbaceae</taxon>
        <taxon>Desulfoprunum</taxon>
    </lineage>
</organism>
<dbReference type="PANTHER" id="PTHR47151:SF2">
    <property type="entry name" value="AMINO ACID BINDING PROTEIN"/>
    <property type="match status" value="1"/>
</dbReference>
<proteinExistence type="inferred from homology"/>
<evidence type="ECO:0000313" key="6">
    <source>
        <dbReference type="Proteomes" id="UP000539642"/>
    </source>
</evidence>
<keyword evidence="2 3" id="KW-0732">Signal</keyword>
<sequence>MFKHMSKVFSLFVAASMTVTACGLASAADSKAIKVATQSPLSGDQSVVGVDMKRGAELALEQLGKPLADMGFKVELAPFDDQANPDTGVANAKRIVSDPAILAIMGHYNSGVQIPSSEVYHTSGLANVSPANTNPKVTTRGYMEINRIVGRDDVQGVVGADFALGLGAKTVFVLHDKTAYGQGIAEFFKKRADEIGMKVLGFEGTEEKANFDALLSPILAGNPDLVYFGGMYSQAAVLFKQARERGYAGTFLSDDGFDSSDASKIAGQTLIDGGGSYYSTVSGPASVYAGTAKFIADFKAKYNSDPQPFAAQGYDSMAIILKAIENAAKAADGAVPTRAAVAQAVRELKNFPGITGTFTFNQIGDPTVAKYFVLKVNSADPAKWSKNSIVKTLDIAPPQQ</sequence>
<accession>A0A840V2R5</accession>
<gene>
    <name evidence="5" type="ORF">HNQ81_001891</name>
</gene>
<evidence type="ECO:0000313" key="5">
    <source>
        <dbReference type="EMBL" id="MBB5348160.1"/>
    </source>
</evidence>
<protein>
    <submittedName>
        <fullName evidence="5">Branched-chain amino acid transport system substrate-binding protein</fullName>
    </submittedName>
</protein>
<dbReference type="Pfam" id="PF13458">
    <property type="entry name" value="Peripla_BP_6"/>
    <property type="match status" value="1"/>
</dbReference>
<name>A0A840V2R5_9BACT</name>
<dbReference type="InterPro" id="IPR028082">
    <property type="entry name" value="Peripla_BP_I"/>
</dbReference>
<reference evidence="5 6" key="1">
    <citation type="submission" date="2020-08" db="EMBL/GenBank/DDBJ databases">
        <title>Genomic Encyclopedia of Type Strains, Phase IV (KMG-IV): sequencing the most valuable type-strain genomes for metagenomic binning, comparative biology and taxonomic classification.</title>
        <authorList>
            <person name="Goeker M."/>
        </authorList>
    </citation>
    <scope>NUCLEOTIDE SEQUENCE [LARGE SCALE GENOMIC DNA]</scope>
    <source>
        <strain evidence="5 6">DSM 28570</strain>
    </source>
</reference>
<dbReference type="SUPFAM" id="SSF53822">
    <property type="entry name" value="Periplasmic binding protein-like I"/>
    <property type="match status" value="1"/>
</dbReference>
<comment type="caution">
    <text evidence="5">The sequence shown here is derived from an EMBL/GenBank/DDBJ whole genome shotgun (WGS) entry which is preliminary data.</text>
</comment>
<dbReference type="PANTHER" id="PTHR47151">
    <property type="entry name" value="LEU/ILE/VAL-BINDING ABC TRANSPORTER SUBUNIT"/>
    <property type="match status" value="1"/>
</dbReference>
<dbReference type="Proteomes" id="UP000539642">
    <property type="component" value="Unassembled WGS sequence"/>
</dbReference>
<feature type="signal peptide" evidence="3">
    <location>
        <begin position="1"/>
        <end position="21"/>
    </location>
</feature>
<dbReference type="InterPro" id="IPR028081">
    <property type="entry name" value="Leu-bd"/>
</dbReference>